<sequence>MRYPLGVIGVLVNNLRRTGNAVLVHKADKYAEEGNTKGIWRCATLYSLIFGFVLRFPIVFVCNFFGADLVQSLLDVIPQWLMNGLTVMGGILPALGFATTIFTIGKNKFLPMFIIGFFMVQYFEISITAAAIFGVCIALLITFMKEDKRVGEV</sequence>
<organism evidence="10">
    <name type="scientific">Clostridioides difficile</name>
    <name type="common">Peptoclostridium difficile</name>
    <dbReference type="NCBI Taxonomy" id="1496"/>
    <lineage>
        <taxon>Bacteria</taxon>
        <taxon>Bacillati</taxon>
        <taxon>Bacillota</taxon>
        <taxon>Clostridia</taxon>
        <taxon>Peptostreptococcales</taxon>
        <taxon>Peptostreptococcaceae</taxon>
        <taxon>Clostridioides</taxon>
    </lineage>
</organism>
<name>A0A381I6B7_CLODI</name>
<evidence type="ECO:0000313" key="10">
    <source>
        <dbReference type="EMBL" id="SUY20699.1"/>
    </source>
</evidence>
<keyword evidence="4" id="KW-0762">Sugar transport</keyword>
<dbReference type="GO" id="GO:0009401">
    <property type="term" value="P:phosphoenolpyruvate-dependent sugar phosphotransferase system"/>
    <property type="evidence" value="ECO:0007669"/>
    <property type="project" value="UniProtKB-KW"/>
</dbReference>
<evidence type="ECO:0000256" key="2">
    <source>
        <dbReference type="ARBA" id="ARBA00022448"/>
    </source>
</evidence>
<keyword evidence="8 9" id="KW-0472">Membrane</keyword>
<reference evidence="10" key="1">
    <citation type="submission" date="2018-06" db="EMBL/GenBank/DDBJ databases">
        <authorList>
            <consortium name="Pathogen Informatics"/>
            <person name="Doyle S."/>
        </authorList>
    </citation>
    <scope>NUCLEOTIDE SEQUENCE</scope>
    <source>
        <strain evidence="10">NCTC13307</strain>
    </source>
</reference>
<evidence type="ECO:0000256" key="8">
    <source>
        <dbReference type="ARBA" id="ARBA00023136"/>
    </source>
</evidence>
<dbReference type="PANTHER" id="PTHR32502:SF8">
    <property type="entry name" value="N-ACETYLGALACTOSAMINE PERMEASE IIC COMPONENT 1"/>
    <property type="match status" value="1"/>
</dbReference>
<dbReference type="EMBL" id="UFWD01000001">
    <property type="protein sequence ID" value="SUY20699.1"/>
    <property type="molecule type" value="Genomic_DNA"/>
</dbReference>
<feature type="transmembrane region" description="Helical" evidence="9">
    <location>
        <begin position="45"/>
        <end position="66"/>
    </location>
</feature>
<evidence type="ECO:0000256" key="3">
    <source>
        <dbReference type="ARBA" id="ARBA00022475"/>
    </source>
</evidence>
<dbReference type="AlphaFoldDB" id="A0A381I6B7"/>
<comment type="subcellular location">
    <subcellularLocation>
        <location evidence="1">Cell membrane</location>
        <topology evidence="1">Multi-pass membrane protein</topology>
    </subcellularLocation>
</comment>
<evidence type="ECO:0000256" key="9">
    <source>
        <dbReference type="SAM" id="Phobius"/>
    </source>
</evidence>
<keyword evidence="3" id="KW-1003">Cell membrane</keyword>
<dbReference type="PROSITE" id="PS51106">
    <property type="entry name" value="PTS_EIIC_TYPE_4"/>
    <property type="match status" value="1"/>
</dbReference>
<feature type="transmembrane region" description="Helical" evidence="9">
    <location>
        <begin position="117"/>
        <end position="144"/>
    </location>
</feature>
<evidence type="ECO:0000256" key="1">
    <source>
        <dbReference type="ARBA" id="ARBA00004651"/>
    </source>
</evidence>
<evidence type="ECO:0000256" key="7">
    <source>
        <dbReference type="ARBA" id="ARBA00022989"/>
    </source>
</evidence>
<proteinExistence type="predicted"/>
<evidence type="ECO:0000256" key="5">
    <source>
        <dbReference type="ARBA" id="ARBA00022683"/>
    </source>
</evidence>
<feature type="transmembrane region" description="Helical" evidence="9">
    <location>
        <begin position="86"/>
        <end position="105"/>
    </location>
</feature>
<keyword evidence="6 9" id="KW-0812">Transmembrane</keyword>
<gene>
    <name evidence="10" type="primary">agaC_2</name>
    <name evidence="10" type="ORF">NCTC13307_00293</name>
</gene>
<dbReference type="PANTHER" id="PTHR32502">
    <property type="entry name" value="N-ACETYLGALACTOSAMINE PERMEASE II COMPONENT-RELATED"/>
    <property type="match status" value="1"/>
</dbReference>
<dbReference type="InterPro" id="IPR050303">
    <property type="entry name" value="GatZ_KbaZ_carbometab"/>
</dbReference>
<dbReference type="Pfam" id="PF03609">
    <property type="entry name" value="EII-Sor"/>
    <property type="match status" value="1"/>
</dbReference>
<keyword evidence="7 9" id="KW-1133">Transmembrane helix</keyword>
<evidence type="ECO:0000256" key="4">
    <source>
        <dbReference type="ARBA" id="ARBA00022597"/>
    </source>
</evidence>
<dbReference type="GO" id="GO:0005886">
    <property type="term" value="C:plasma membrane"/>
    <property type="evidence" value="ECO:0007669"/>
    <property type="project" value="UniProtKB-SubCell"/>
</dbReference>
<protein>
    <submittedName>
        <fullName evidence="10">PTS system transporter subunit IIC</fullName>
    </submittedName>
</protein>
<keyword evidence="5" id="KW-0598">Phosphotransferase system</keyword>
<accession>A0A381I6B7</accession>
<keyword evidence="2" id="KW-0813">Transport</keyword>
<dbReference type="InterPro" id="IPR004700">
    <property type="entry name" value="PTS_IIC_man"/>
</dbReference>
<evidence type="ECO:0000256" key="6">
    <source>
        <dbReference type="ARBA" id="ARBA00022692"/>
    </source>
</evidence>